<evidence type="ECO:0000313" key="3">
    <source>
        <dbReference type="Proteomes" id="UP000290624"/>
    </source>
</evidence>
<dbReference type="InterPro" id="IPR021443">
    <property type="entry name" value="DUF3093"/>
</dbReference>
<keyword evidence="1" id="KW-0472">Membrane</keyword>
<evidence type="ECO:0000256" key="1">
    <source>
        <dbReference type="SAM" id="Phobius"/>
    </source>
</evidence>
<keyword evidence="1" id="KW-0812">Transmembrane</keyword>
<sequence length="154" mass="16884">MGAVEYRERLTTPGWYWLVGVTFGTTGFLALGLWFDRWVALGAAAASIVVIGVALALFGRTQIFVDRHGLRVGPHSIEWQWVGHVSELDAERTSALLGAESEPAALVVQRPWLQRAVLVEIDDAADPHPYWLISTRHPRQLATAIASARTTVAS</sequence>
<organism evidence="2 3">
    <name type="scientific">Propioniciclava flava</name>
    <dbReference type="NCBI Taxonomy" id="2072026"/>
    <lineage>
        <taxon>Bacteria</taxon>
        <taxon>Bacillati</taxon>
        <taxon>Actinomycetota</taxon>
        <taxon>Actinomycetes</taxon>
        <taxon>Propionibacteriales</taxon>
        <taxon>Propionibacteriaceae</taxon>
        <taxon>Propioniciclava</taxon>
    </lineage>
</organism>
<protein>
    <submittedName>
        <fullName evidence="2">DUF3093 domain-containing protein</fullName>
    </submittedName>
</protein>
<proteinExistence type="predicted"/>
<dbReference type="OrthoDB" id="3217020at2"/>
<dbReference type="Pfam" id="PF11292">
    <property type="entry name" value="DUF3093"/>
    <property type="match status" value="1"/>
</dbReference>
<comment type="caution">
    <text evidence="2">The sequence shown here is derived from an EMBL/GenBank/DDBJ whole genome shotgun (WGS) entry which is preliminary data.</text>
</comment>
<evidence type="ECO:0000313" key="2">
    <source>
        <dbReference type="EMBL" id="RXW33407.1"/>
    </source>
</evidence>
<accession>A0A4Q2EIJ1</accession>
<keyword evidence="1" id="KW-1133">Transmembrane helix</keyword>
<dbReference type="Proteomes" id="UP000290624">
    <property type="component" value="Unassembled WGS sequence"/>
</dbReference>
<dbReference type="EMBL" id="PPCV01000001">
    <property type="protein sequence ID" value="RXW33407.1"/>
    <property type="molecule type" value="Genomic_DNA"/>
</dbReference>
<dbReference type="AlphaFoldDB" id="A0A4Q2EIJ1"/>
<reference evidence="2 3" key="1">
    <citation type="submission" date="2018-01" db="EMBL/GenBank/DDBJ databases">
        <title>Lactibacter flavus gen. nov., sp. nov., a novel bacterium of the family Propionibacteriaceae isolated from raw milk and dairy products.</title>
        <authorList>
            <person name="Wenning M."/>
            <person name="Breitenwieser F."/>
            <person name="Huptas C."/>
            <person name="von Neubeck M."/>
            <person name="Busse H.-J."/>
            <person name="Scherer S."/>
        </authorList>
    </citation>
    <scope>NUCLEOTIDE SEQUENCE [LARGE SCALE GENOMIC DNA]</scope>
    <source>
        <strain evidence="2 3">VG341</strain>
    </source>
</reference>
<name>A0A4Q2EIJ1_9ACTN</name>
<feature type="transmembrane region" description="Helical" evidence="1">
    <location>
        <begin position="41"/>
        <end position="58"/>
    </location>
</feature>
<keyword evidence="3" id="KW-1185">Reference proteome</keyword>
<feature type="transmembrane region" description="Helical" evidence="1">
    <location>
        <begin position="15"/>
        <end position="35"/>
    </location>
</feature>
<gene>
    <name evidence="2" type="ORF">C1706_01180</name>
</gene>